<feature type="region of interest" description="Disordered" evidence="1">
    <location>
        <begin position="84"/>
        <end position="115"/>
    </location>
</feature>
<protein>
    <submittedName>
        <fullName evidence="2">Uncharacterized protein</fullName>
    </submittedName>
</protein>
<keyword evidence="3" id="KW-1185">Reference proteome</keyword>
<dbReference type="PANTHER" id="PTHR31025:SF30">
    <property type="entry name" value="SI:DKEY-15H8.17"/>
    <property type="match status" value="1"/>
</dbReference>
<sequence length="556" mass="63234">MASVDYLREFVNERLTAAAEEIFGVFKKTIVEYEEEIGRQRRLLDVVRKPEIKLQIIELPQQHVSKEEEEIPAEQQLCIQERNSSLDQEEPEPPQIKEEQEELCTSQEEHSSIDSNSGAVASLVLSLNSWSSLNIPSPSTPEMSVTTLPNRPWYTNFRVDLDRMPTGIRTAALSLTRPSPPDRREMVKAVVDQMREHDLNPSRTVCHNIVRNIIREYPRSFADVDRNGEFVGDGCSSLLLQIKTRVEYKNRNNPLSRRRRKRRSNSEGGILSRGPVDQYGCVRWEPSDLPSGETEATLEDVRRQMVTMHSEEGMAGAERAVKLLEKTYTIQRRYLNMTPPPAISDVKKQWPFLFAQRGMFSHFLHLTDISVVAKLTEAMERKGDTILRLCQKLNKNPGVDEVLANYEPNTAEDKAVCVILLLLAYFKEARDAIILQADPFSTAADIQRTLTLPSTPRLIVLGELMKPRAWMLSIEGQVVMGPHANFINGIAAVFASYYNFNLQYPEEAASTLEFIQRCFLGINPENGSKAEKARGGINPHVCTLMRKLMDLEWMSM</sequence>
<dbReference type="STRING" id="8167.A0A484DE97"/>
<dbReference type="PANTHER" id="PTHR31025">
    <property type="entry name" value="SI:CH211-196P9.1-RELATED"/>
    <property type="match status" value="1"/>
</dbReference>
<dbReference type="EMBL" id="SCKG01000005">
    <property type="protein sequence ID" value="TDH12960.1"/>
    <property type="molecule type" value="Genomic_DNA"/>
</dbReference>
<evidence type="ECO:0000313" key="3">
    <source>
        <dbReference type="Proteomes" id="UP000295070"/>
    </source>
</evidence>
<evidence type="ECO:0000256" key="1">
    <source>
        <dbReference type="SAM" id="MobiDB-lite"/>
    </source>
</evidence>
<evidence type="ECO:0000313" key="2">
    <source>
        <dbReference type="EMBL" id="TDH12960.1"/>
    </source>
</evidence>
<organism evidence="2 3">
    <name type="scientific">Perca flavescens</name>
    <name type="common">American yellow perch</name>
    <name type="synonym">Morone flavescens</name>
    <dbReference type="NCBI Taxonomy" id="8167"/>
    <lineage>
        <taxon>Eukaryota</taxon>
        <taxon>Metazoa</taxon>
        <taxon>Chordata</taxon>
        <taxon>Craniata</taxon>
        <taxon>Vertebrata</taxon>
        <taxon>Euteleostomi</taxon>
        <taxon>Actinopterygii</taxon>
        <taxon>Neopterygii</taxon>
        <taxon>Teleostei</taxon>
        <taxon>Neoteleostei</taxon>
        <taxon>Acanthomorphata</taxon>
        <taxon>Eupercaria</taxon>
        <taxon>Perciformes</taxon>
        <taxon>Percoidei</taxon>
        <taxon>Percidae</taxon>
        <taxon>Percinae</taxon>
        <taxon>Perca</taxon>
    </lineage>
</organism>
<dbReference type="Proteomes" id="UP000295070">
    <property type="component" value="Chromosome 5"/>
</dbReference>
<gene>
    <name evidence="2" type="ORF">EPR50_G00053430</name>
</gene>
<proteinExistence type="predicted"/>
<dbReference type="AlphaFoldDB" id="A0A484DE97"/>
<comment type="caution">
    <text evidence="2">The sequence shown here is derived from an EMBL/GenBank/DDBJ whole genome shotgun (WGS) entry which is preliminary data.</text>
</comment>
<feature type="region of interest" description="Disordered" evidence="1">
    <location>
        <begin position="250"/>
        <end position="274"/>
    </location>
</feature>
<name>A0A484DE97_PERFV</name>
<reference evidence="2 3" key="1">
    <citation type="submission" date="2019-01" db="EMBL/GenBank/DDBJ databases">
        <title>A chromosome-scale genome assembly of the yellow perch, Perca flavescens.</title>
        <authorList>
            <person name="Feron R."/>
            <person name="Morvezen R."/>
            <person name="Bestin A."/>
            <person name="Haffray P."/>
            <person name="Klopp C."/>
            <person name="Zahm M."/>
            <person name="Cabau C."/>
            <person name="Roques C."/>
            <person name="Donnadieu C."/>
            <person name="Bouchez O."/>
            <person name="Christie M."/>
            <person name="Larson W."/>
            <person name="Guiguen Y."/>
        </authorList>
    </citation>
    <scope>NUCLEOTIDE SEQUENCE [LARGE SCALE GENOMIC DNA]</scope>
    <source>
        <strain evidence="2">YP-PL-M2</strain>
        <tissue evidence="2">Blood</tissue>
    </source>
</reference>
<accession>A0A484DE97</accession>